<dbReference type="Proteomes" id="UP000076830">
    <property type="component" value="Chromosome"/>
</dbReference>
<gene>
    <name evidence="2" type="ORF">I596_2528</name>
</gene>
<reference evidence="2 3" key="1">
    <citation type="submission" date="2016-04" db="EMBL/GenBank/DDBJ databases">
        <title>Complete genome sequence of Dokdonella koreensis DS-123T.</title>
        <authorList>
            <person name="Kim J.F."/>
            <person name="Lee H."/>
            <person name="Kwak M.-J."/>
        </authorList>
    </citation>
    <scope>NUCLEOTIDE SEQUENCE [LARGE SCALE GENOMIC DNA]</scope>
    <source>
        <strain evidence="2 3">DS-123</strain>
    </source>
</reference>
<evidence type="ECO:0000256" key="1">
    <source>
        <dbReference type="SAM" id="MobiDB-lite"/>
    </source>
</evidence>
<protein>
    <submittedName>
        <fullName evidence="2">Uncharacterized protein</fullName>
    </submittedName>
</protein>
<dbReference type="AlphaFoldDB" id="A0A160DWE6"/>
<dbReference type="KEGG" id="dko:I596_2528"/>
<accession>A0A160DWE6</accession>
<evidence type="ECO:0000313" key="3">
    <source>
        <dbReference type="Proteomes" id="UP000076830"/>
    </source>
</evidence>
<feature type="region of interest" description="Disordered" evidence="1">
    <location>
        <begin position="100"/>
        <end position="119"/>
    </location>
</feature>
<name>A0A160DWE6_9GAMM</name>
<dbReference type="OrthoDB" id="6024565at2"/>
<keyword evidence="3" id="KW-1185">Reference proteome</keyword>
<sequence>MSYDIGIGNCRAIEGDAVVVQLDSVMVNRLAPAAPWRKSGTSTLTLSRKLCSAQRKPAVGEEVYLDRAALSKTAPGKLDLAGDGVQKVVDLRLLLDNLDPLPAPTPAAKGRSSFGRALK</sequence>
<organism evidence="2 3">
    <name type="scientific">Dokdonella koreensis DS-123</name>
    <dbReference type="NCBI Taxonomy" id="1300342"/>
    <lineage>
        <taxon>Bacteria</taxon>
        <taxon>Pseudomonadati</taxon>
        <taxon>Pseudomonadota</taxon>
        <taxon>Gammaproteobacteria</taxon>
        <taxon>Lysobacterales</taxon>
        <taxon>Rhodanobacteraceae</taxon>
        <taxon>Dokdonella</taxon>
    </lineage>
</organism>
<dbReference type="EMBL" id="CP015249">
    <property type="protein sequence ID" value="ANB18531.1"/>
    <property type="molecule type" value="Genomic_DNA"/>
</dbReference>
<dbReference type="RefSeq" id="WP_067648091.1">
    <property type="nucleotide sequence ID" value="NZ_CP015249.1"/>
</dbReference>
<proteinExistence type="predicted"/>
<evidence type="ECO:0000313" key="2">
    <source>
        <dbReference type="EMBL" id="ANB18531.1"/>
    </source>
</evidence>